<dbReference type="Proteomes" id="UP000030744">
    <property type="component" value="Unassembled WGS sequence"/>
</dbReference>
<dbReference type="EMBL" id="HG682284">
    <property type="protein sequence ID" value="CDJ30073.1"/>
    <property type="molecule type" value="Genomic_DNA"/>
</dbReference>
<evidence type="ECO:0000313" key="5">
    <source>
        <dbReference type="EMBL" id="CDJ30073.1"/>
    </source>
</evidence>
<keyword evidence="5" id="KW-0378">Hydrolase</keyword>
<dbReference type="Pfam" id="PF14382">
    <property type="entry name" value="ECR1_N"/>
    <property type="match status" value="1"/>
</dbReference>
<keyword evidence="6" id="KW-1185">Reference proteome</keyword>
<dbReference type="OrthoDB" id="347103at2759"/>
<keyword evidence="2" id="KW-0271">Exosome</keyword>
<keyword evidence="5" id="KW-0540">Nuclease</keyword>
<dbReference type="Gene3D" id="2.40.50.100">
    <property type="match status" value="1"/>
</dbReference>
<organism evidence="5 6">
    <name type="scientific">Eimeria mitis</name>
    <dbReference type="NCBI Taxonomy" id="44415"/>
    <lineage>
        <taxon>Eukaryota</taxon>
        <taxon>Sar</taxon>
        <taxon>Alveolata</taxon>
        <taxon>Apicomplexa</taxon>
        <taxon>Conoidasida</taxon>
        <taxon>Coccidia</taxon>
        <taxon>Eucoccidiorida</taxon>
        <taxon>Eimeriorina</taxon>
        <taxon>Eimeriidae</taxon>
        <taxon>Eimeria</taxon>
    </lineage>
</organism>
<dbReference type="SUPFAM" id="SSF110324">
    <property type="entry name" value="Ribosomal L27 protein-like"/>
    <property type="match status" value="1"/>
</dbReference>
<sequence>MWVDEEQQQQRQQRSSSSSSSSSSCSSKVVLPGEPLQLGDGFLLGLNTHVDNGVARASVCGVVQTVNRLVYVRPLKSRYEANVGDVVVVVAGGYLWISVPTAVLPGSGDGVSPQQQQEQQQQQQEQQQQQQQQQQDSDIFIPLFIFLLRDARQGETAPARGVAAGEP</sequence>
<accession>U6K2S7</accession>
<dbReference type="VEuPathDB" id="ToxoDB:EMH_0005370"/>
<dbReference type="InterPro" id="IPR025721">
    <property type="entry name" value="Exosome_cplx_N_dom"/>
</dbReference>
<feature type="domain" description="Exosome complex component N-terminal" evidence="4">
    <location>
        <begin position="29"/>
        <end position="66"/>
    </location>
</feature>
<evidence type="ECO:0000313" key="6">
    <source>
        <dbReference type="Proteomes" id="UP000030744"/>
    </source>
</evidence>
<dbReference type="GO" id="GO:0005634">
    <property type="term" value="C:nucleus"/>
    <property type="evidence" value="ECO:0007669"/>
    <property type="project" value="UniProtKB-SubCell"/>
</dbReference>
<comment type="subcellular location">
    <subcellularLocation>
        <location evidence="1">Nucleus</location>
    </subcellularLocation>
</comment>
<reference evidence="5" key="1">
    <citation type="submission" date="2013-10" db="EMBL/GenBank/DDBJ databases">
        <title>Genomic analysis of the causative agents of coccidiosis in chickens.</title>
        <authorList>
            <person name="Reid A.J."/>
            <person name="Blake D."/>
            <person name="Billington K."/>
            <person name="Browne H."/>
            <person name="Dunn M."/>
            <person name="Hung S."/>
            <person name="Kawahara F."/>
            <person name="Miranda-Saavedra D."/>
            <person name="Mourier T."/>
            <person name="Nagra H."/>
            <person name="Otto T.D."/>
            <person name="Rawlings N."/>
            <person name="Sanchez A."/>
            <person name="Sanders M."/>
            <person name="Subramaniam C."/>
            <person name="Tay Y."/>
            <person name="Dear P."/>
            <person name="Doerig C."/>
            <person name="Gruber A."/>
            <person name="Parkinson J."/>
            <person name="Shirley M."/>
            <person name="Wan K.L."/>
            <person name="Berriman M."/>
            <person name="Tomley F."/>
            <person name="Pain A."/>
        </authorList>
    </citation>
    <scope>NUCLEOTIDE SEQUENCE [LARGE SCALE GENOMIC DNA]</scope>
    <source>
        <strain evidence="5">Houghton</strain>
    </source>
</reference>
<feature type="compositionally biased region" description="Low complexity" evidence="3">
    <location>
        <begin position="114"/>
        <end position="135"/>
    </location>
</feature>
<dbReference type="AlphaFoldDB" id="U6K2S7"/>
<keyword evidence="5" id="KW-0269">Exonuclease</keyword>
<feature type="region of interest" description="Disordered" evidence="3">
    <location>
        <begin position="1"/>
        <end position="29"/>
    </location>
</feature>
<evidence type="ECO:0000259" key="4">
    <source>
        <dbReference type="Pfam" id="PF14382"/>
    </source>
</evidence>
<feature type="region of interest" description="Disordered" evidence="3">
    <location>
        <begin position="106"/>
        <end position="135"/>
    </location>
</feature>
<evidence type="ECO:0000256" key="3">
    <source>
        <dbReference type="SAM" id="MobiDB-lite"/>
    </source>
</evidence>
<dbReference type="GeneID" id="25375561"/>
<dbReference type="GO" id="GO:0004527">
    <property type="term" value="F:exonuclease activity"/>
    <property type="evidence" value="ECO:0007669"/>
    <property type="project" value="UniProtKB-KW"/>
</dbReference>
<reference evidence="5" key="2">
    <citation type="submission" date="2013-10" db="EMBL/GenBank/DDBJ databases">
        <authorList>
            <person name="Aslett M."/>
        </authorList>
    </citation>
    <scope>NUCLEOTIDE SEQUENCE [LARGE SCALE GENOMIC DNA]</scope>
    <source>
        <strain evidence="5">Houghton</strain>
    </source>
</reference>
<gene>
    <name evidence="5" type="ORF">EMH_0005370</name>
</gene>
<protein>
    <submittedName>
        <fullName evidence="5">Exosome complex exonuclease, putative</fullName>
    </submittedName>
</protein>
<evidence type="ECO:0000256" key="1">
    <source>
        <dbReference type="ARBA" id="ARBA00004123"/>
    </source>
</evidence>
<evidence type="ECO:0000256" key="2">
    <source>
        <dbReference type="ARBA" id="ARBA00022835"/>
    </source>
</evidence>
<dbReference type="RefSeq" id="XP_013352640.1">
    <property type="nucleotide sequence ID" value="XM_013497186.1"/>
</dbReference>
<name>U6K2S7_9EIME</name>
<feature type="compositionally biased region" description="Low complexity" evidence="3">
    <location>
        <begin position="9"/>
        <end position="27"/>
    </location>
</feature>
<proteinExistence type="predicted"/>
<dbReference type="GO" id="GO:0000178">
    <property type="term" value="C:exosome (RNase complex)"/>
    <property type="evidence" value="ECO:0007669"/>
    <property type="project" value="UniProtKB-KW"/>
</dbReference>